<dbReference type="PANTHER" id="PTHR13847:SF289">
    <property type="entry name" value="GLYCINE OXIDASE"/>
    <property type="match status" value="1"/>
</dbReference>
<dbReference type="RefSeq" id="WP_060606314.1">
    <property type="nucleotide sequence ID" value="NZ_FQZC01000003.1"/>
</dbReference>
<reference evidence="3 4" key="1">
    <citation type="submission" date="2016-11" db="EMBL/GenBank/DDBJ databases">
        <authorList>
            <person name="Varghese N."/>
            <person name="Submissions S."/>
        </authorList>
    </citation>
    <scope>NUCLEOTIDE SEQUENCE [LARGE SCALE GENOMIC DNA]</scope>
    <source>
        <strain evidence="3 4">DSM 21988</strain>
    </source>
</reference>
<dbReference type="PANTHER" id="PTHR13847">
    <property type="entry name" value="SARCOSINE DEHYDROGENASE-RELATED"/>
    <property type="match status" value="1"/>
</dbReference>
<accession>A0ABY1IND9</accession>
<protein>
    <submittedName>
        <fullName evidence="3">Glycine/D-amino acid oxidase</fullName>
    </submittedName>
</protein>
<evidence type="ECO:0000256" key="1">
    <source>
        <dbReference type="ARBA" id="ARBA00023002"/>
    </source>
</evidence>
<dbReference type="Gene3D" id="3.50.50.60">
    <property type="entry name" value="FAD/NAD(P)-binding domain"/>
    <property type="match status" value="1"/>
</dbReference>
<keyword evidence="4" id="KW-1185">Reference proteome</keyword>
<dbReference type="SUPFAM" id="SSF51905">
    <property type="entry name" value="FAD/NAD(P)-binding domain"/>
    <property type="match status" value="1"/>
</dbReference>
<dbReference type="InterPro" id="IPR006076">
    <property type="entry name" value="FAD-dep_OxRdtase"/>
</dbReference>
<proteinExistence type="predicted"/>
<evidence type="ECO:0000313" key="3">
    <source>
        <dbReference type="EMBL" id="SHJ57105.1"/>
    </source>
</evidence>
<sequence length="379" mass="40475">MKVVVLGAGIVGSSVAYLAARAGAAVTLIDKEYPGSGASSASFAWTNSNGKPPADYHALNVRGIEGYSLLAAELGREPWMHRSGSIEWRKGTDADSLAQRIADLQDLDYPIREISVDEAIELEPGIDANELADALIALSPGEGWVDPVVYCGWLVDRAVRQHGLSLQTGTRVTGVTARQGRVSGVTCADGRHVEADIVIGCLGTSVNDLLRDTDFTLPLVRNVGYLAFTRPAPVMVSRPLHGPDIDIRPDGAGRLLLRRDRLDEMPRDTLDPHPDGPTAQSVIARAREVLPQLRHVPVEAVRITERPIPGDGLSAVGPIDDLPGLYIAVTHSGVTLAPIIGDLVARETVLGQTCPELASFRPGRFSSQAISVKRYKGGM</sequence>
<dbReference type="Proteomes" id="UP000184290">
    <property type="component" value="Unassembled WGS sequence"/>
</dbReference>
<comment type="caution">
    <text evidence="3">The sequence shown here is derived from an EMBL/GenBank/DDBJ whole genome shotgun (WGS) entry which is preliminary data.</text>
</comment>
<evidence type="ECO:0000259" key="2">
    <source>
        <dbReference type="Pfam" id="PF01266"/>
    </source>
</evidence>
<dbReference type="EMBL" id="FQZC01000003">
    <property type="protein sequence ID" value="SHJ57105.1"/>
    <property type="molecule type" value="Genomic_DNA"/>
</dbReference>
<dbReference type="Gene3D" id="3.30.9.10">
    <property type="entry name" value="D-Amino Acid Oxidase, subunit A, domain 2"/>
    <property type="match status" value="1"/>
</dbReference>
<dbReference type="Pfam" id="PF01266">
    <property type="entry name" value="DAO"/>
    <property type="match status" value="1"/>
</dbReference>
<evidence type="ECO:0000313" key="4">
    <source>
        <dbReference type="Proteomes" id="UP000184290"/>
    </source>
</evidence>
<name>A0ABY1IND9_9HYPH</name>
<organism evidence="3 4">
    <name type="scientific">Aureimonas altamirensis DSM 21988</name>
    <dbReference type="NCBI Taxonomy" id="1121026"/>
    <lineage>
        <taxon>Bacteria</taxon>
        <taxon>Pseudomonadati</taxon>
        <taxon>Pseudomonadota</taxon>
        <taxon>Alphaproteobacteria</taxon>
        <taxon>Hyphomicrobiales</taxon>
        <taxon>Aurantimonadaceae</taxon>
        <taxon>Aureimonas</taxon>
    </lineage>
</organism>
<dbReference type="InterPro" id="IPR036188">
    <property type="entry name" value="FAD/NAD-bd_sf"/>
</dbReference>
<keyword evidence="1" id="KW-0560">Oxidoreductase</keyword>
<feature type="domain" description="FAD dependent oxidoreductase" evidence="2">
    <location>
        <begin position="2"/>
        <end position="346"/>
    </location>
</feature>
<gene>
    <name evidence="3" type="ORF">SAMN02745911_2902</name>
</gene>